<organism evidence="3 4">
    <name type="scientific">Azospira restricta</name>
    <dbReference type="NCBI Taxonomy" id="404405"/>
    <lineage>
        <taxon>Bacteria</taxon>
        <taxon>Pseudomonadati</taxon>
        <taxon>Pseudomonadota</taxon>
        <taxon>Betaproteobacteria</taxon>
        <taxon>Rhodocyclales</taxon>
        <taxon>Rhodocyclaceae</taxon>
        <taxon>Azospira</taxon>
    </lineage>
</organism>
<dbReference type="Pfam" id="PF07811">
    <property type="entry name" value="TadE"/>
    <property type="match status" value="1"/>
</dbReference>
<evidence type="ECO:0000313" key="3">
    <source>
        <dbReference type="EMBL" id="QRJ62918.1"/>
    </source>
</evidence>
<dbReference type="InterPro" id="IPR012495">
    <property type="entry name" value="TadE-like_dom"/>
</dbReference>
<dbReference type="AlphaFoldDB" id="A0A974SNH9"/>
<reference evidence="3" key="1">
    <citation type="submission" date="2020-11" db="EMBL/GenBank/DDBJ databases">
        <title>Azospira restricta DSM 18626 genome sequence.</title>
        <authorList>
            <person name="Moe W.M."/>
        </authorList>
    </citation>
    <scope>NUCLEOTIDE SEQUENCE</scope>
    <source>
        <strain evidence="3">DSM 18626</strain>
    </source>
</reference>
<dbReference type="EMBL" id="CP064781">
    <property type="protein sequence ID" value="QRJ62918.1"/>
    <property type="molecule type" value="Genomic_DNA"/>
</dbReference>
<dbReference type="RefSeq" id="WP_203386448.1">
    <property type="nucleotide sequence ID" value="NZ_CP064781.1"/>
</dbReference>
<keyword evidence="1" id="KW-0812">Transmembrane</keyword>
<evidence type="ECO:0000259" key="2">
    <source>
        <dbReference type="Pfam" id="PF07811"/>
    </source>
</evidence>
<accession>A0A974SNH9</accession>
<sequence>MSELRNTTLPISIRKRSGCRRESGVAAVELAFLLVLLLLMAAGTFEFGRGFWYYNALAKATRDGARAMSMAPKATISSVAVGAAQPLVVNAANGANVDPVLVAGNVDVTCDGSACVDGTAPTNVRVAITGYSIDIGGIFPFFDPATYGVSSIAGVNLAPHTTMRYMN</sequence>
<evidence type="ECO:0000313" key="4">
    <source>
        <dbReference type="Proteomes" id="UP000663444"/>
    </source>
</evidence>
<dbReference type="KEGG" id="ares:IWH25_14300"/>
<keyword evidence="4" id="KW-1185">Reference proteome</keyword>
<feature type="transmembrane region" description="Helical" evidence="1">
    <location>
        <begin position="24"/>
        <end position="45"/>
    </location>
</feature>
<protein>
    <submittedName>
        <fullName evidence="3">Pilus assembly protein</fullName>
    </submittedName>
</protein>
<dbReference type="Proteomes" id="UP000663444">
    <property type="component" value="Chromosome"/>
</dbReference>
<evidence type="ECO:0000256" key="1">
    <source>
        <dbReference type="SAM" id="Phobius"/>
    </source>
</evidence>
<proteinExistence type="predicted"/>
<gene>
    <name evidence="3" type="ORF">IWH25_14300</name>
</gene>
<name>A0A974SNH9_9RHOO</name>
<keyword evidence="1" id="KW-0472">Membrane</keyword>
<feature type="domain" description="TadE-like" evidence="2">
    <location>
        <begin position="24"/>
        <end position="66"/>
    </location>
</feature>
<keyword evidence="1" id="KW-1133">Transmembrane helix</keyword>